<feature type="region of interest" description="Disordered" evidence="2">
    <location>
        <begin position="214"/>
        <end position="302"/>
    </location>
</feature>
<dbReference type="InterPro" id="IPR000904">
    <property type="entry name" value="Sec7_dom"/>
</dbReference>
<evidence type="ECO:0000256" key="2">
    <source>
        <dbReference type="SAM" id="MobiDB-lite"/>
    </source>
</evidence>
<feature type="region of interest" description="Disordered" evidence="2">
    <location>
        <begin position="1252"/>
        <end position="1271"/>
    </location>
</feature>
<dbReference type="SMART" id="SM00222">
    <property type="entry name" value="Sec7"/>
    <property type="match status" value="1"/>
</dbReference>
<feature type="region of interest" description="Disordered" evidence="2">
    <location>
        <begin position="1196"/>
        <end position="1245"/>
    </location>
</feature>
<feature type="domain" description="PH" evidence="3">
    <location>
        <begin position="775"/>
        <end position="904"/>
    </location>
</feature>
<dbReference type="FunFam" id="1.10.1000.11:FF:000002">
    <property type="entry name" value="Cytohesin 1"/>
    <property type="match status" value="1"/>
</dbReference>
<feature type="compositionally biased region" description="Pro residues" evidence="2">
    <location>
        <begin position="1553"/>
        <end position="1562"/>
    </location>
</feature>
<dbReference type="SUPFAM" id="SSF50729">
    <property type="entry name" value="PH domain-like"/>
    <property type="match status" value="1"/>
</dbReference>
<feature type="compositionally biased region" description="Low complexity" evidence="2">
    <location>
        <begin position="328"/>
        <end position="339"/>
    </location>
</feature>
<name>A0AAN7BDK3_9PEZI</name>
<evidence type="ECO:0000313" key="6">
    <source>
        <dbReference type="Proteomes" id="UP001301769"/>
    </source>
</evidence>
<feature type="coiled-coil region" evidence="1">
    <location>
        <begin position="966"/>
        <end position="997"/>
    </location>
</feature>
<dbReference type="InterPro" id="IPR011993">
    <property type="entry name" value="PH-like_dom_sf"/>
</dbReference>
<feature type="compositionally biased region" description="Basic and acidic residues" evidence="2">
    <location>
        <begin position="1518"/>
        <end position="1535"/>
    </location>
</feature>
<feature type="compositionally biased region" description="Polar residues" evidence="2">
    <location>
        <begin position="1161"/>
        <end position="1175"/>
    </location>
</feature>
<dbReference type="EMBL" id="MU858048">
    <property type="protein sequence ID" value="KAK4219412.1"/>
    <property type="molecule type" value="Genomic_DNA"/>
</dbReference>
<reference evidence="5" key="1">
    <citation type="journal article" date="2023" name="Mol. Phylogenet. Evol.">
        <title>Genome-scale phylogeny and comparative genomics of the fungal order Sordariales.</title>
        <authorList>
            <person name="Hensen N."/>
            <person name="Bonometti L."/>
            <person name="Westerberg I."/>
            <person name="Brannstrom I.O."/>
            <person name="Guillou S."/>
            <person name="Cros-Aarteil S."/>
            <person name="Calhoun S."/>
            <person name="Haridas S."/>
            <person name="Kuo A."/>
            <person name="Mondo S."/>
            <person name="Pangilinan J."/>
            <person name="Riley R."/>
            <person name="LaButti K."/>
            <person name="Andreopoulos B."/>
            <person name="Lipzen A."/>
            <person name="Chen C."/>
            <person name="Yan M."/>
            <person name="Daum C."/>
            <person name="Ng V."/>
            <person name="Clum A."/>
            <person name="Steindorff A."/>
            <person name="Ohm R.A."/>
            <person name="Martin F."/>
            <person name="Silar P."/>
            <person name="Natvig D.O."/>
            <person name="Lalanne C."/>
            <person name="Gautier V."/>
            <person name="Ament-Velasquez S.L."/>
            <person name="Kruys A."/>
            <person name="Hutchinson M.I."/>
            <person name="Powell A.J."/>
            <person name="Barry K."/>
            <person name="Miller A.N."/>
            <person name="Grigoriev I.V."/>
            <person name="Debuchy R."/>
            <person name="Gladieux P."/>
            <person name="Hiltunen Thoren M."/>
            <person name="Johannesson H."/>
        </authorList>
    </citation>
    <scope>NUCLEOTIDE SEQUENCE</scope>
    <source>
        <strain evidence="5">PSN293</strain>
    </source>
</reference>
<feature type="domain" description="SEC7" evidence="4">
    <location>
        <begin position="454"/>
        <end position="648"/>
    </location>
</feature>
<dbReference type="SMART" id="SM00233">
    <property type="entry name" value="PH"/>
    <property type="match status" value="1"/>
</dbReference>
<feature type="compositionally biased region" description="Acidic residues" evidence="2">
    <location>
        <begin position="1441"/>
        <end position="1457"/>
    </location>
</feature>
<dbReference type="Pfam" id="PF00169">
    <property type="entry name" value="PH"/>
    <property type="match status" value="1"/>
</dbReference>
<feature type="region of interest" description="Disordered" evidence="2">
    <location>
        <begin position="1153"/>
        <end position="1183"/>
    </location>
</feature>
<reference evidence="5" key="2">
    <citation type="submission" date="2023-05" db="EMBL/GenBank/DDBJ databases">
        <authorList>
            <consortium name="Lawrence Berkeley National Laboratory"/>
            <person name="Steindorff A."/>
            <person name="Hensen N."/>
            <person name="Bonometti L."/>
            <person name="Westerberg I."/>
            <person name="Brannstrom I.O."/>
            <person name="Guillou S."/>
            <person name="Cros-Aarteil S."/>
            <person name="Calhoun S."/>
            <person name="Haridas S."/>
            <person name="Kuo A."/>
            <person name="Mondo S."/>
            <person name="Pangilinan J."/>
            <person name="Riley R."/>
            <person name="Labutti K."/>
            <person name="Andreopoulos B."/>
            <person name="Lipzen A."/>
            <person name="Chen C."/>
            <person name="Yanf M."/>
            <person name="Daum C."/>
            <person name="Ng V."/>
            <person name="Clum A."/>
            <person name="Ohm R."/>
            <person name="Martin F."/>
            <person name="Silar P."/>
            <person name="Natvig D."/>
            <person name="Lalanne C."/>
            <person name="Gautier V."/>
            <person name="Ament-Velasquez S.L."/>
            <person name="Kruys A."/>
            <person name="Hutchinson M.I."/>
            <person name="Powell A.J."/>
            <person name="Barry K."/>
            <person name="Miller A.N."/>
            <person name="Grigoriev I.V."/>
            <person name="Debuchy R."/>
            <person name="Gladieux P."/>
            <person name="Thoren M.H."/>
            <person name="Johannesson H."/>
        </authorList>
    </citation>
    <scope>NUCLEOTIDE SEQUENCE</scope>
    <source>
        <strain evidence="5">PSN293</strain>
    </source>
</reference>
<accession>A0AAN7BDK3</accession>
<feature type="region of interest" description="Disordered" evidence="2">
    <location>
        <begin position="389"/>
        <end position="494"/>
    </location>
</feature>
<evidence type="ECO:0000256" key="1">
    <source>
        <dbReference type="SAM" id="Coils"/>
    </source>
</evidence>
<protein>
    <submittedName>
        <fullName evidence="5">Protein transport protein sec73</fullName>
    </submittedName>
</protein>
<dbReference type="GO" id="GO:0032012">
    <property type="term" value="P:regulation of ARF protein signal transduction"/>
    <property type="evidence" value="ECO:0007669"/>
    <property type="project" value="InterPro"/>
</dbReference>
<feature type="compositionally biased region" description="Polar residues" evidence="2">
    <location>
        <begin position="1114"/>
        <end position="1126"/>
    </location>
</feature>
<evidence type="ECO:0000259" key="4">
    <source>
        <dbReference type="PROSITE" id="PS50190"/>
    </source>
</evidence>
<keyword evidence="1" id="KW-0175">Coiled coil</keyword>
<feature type="compositionally biased region" description="Polar residues" evidence="2">
    <location>
        <begin position="395"/>
        <end position="405"/>
    </location>
</feature>
<dbReference type="Gene3D" id="1.10.1000.11">
    <property type="entry name" value="Arf Nucleotide-binding Site Opener,domain 2"/>
    <property type="match status" value="1"/>
</dbReference>
<dbReference type="PROSITE" id="PS50003">
    <property type="entry name" value="PH_DOMAIN"/>
    <property type="match status" value="1"/>
</dbReference>
<gene>
    <name evidence="5" type="ORF">QBC37DRAFT_135468</name>
</gene>
<feature type="compositionally biased region" description="Polar residues" evidence="2">
    <location>
        <begin position="27"/>
        <end position="41"/>
    </location>
</feature>
<dbReference type="InterPro" id="IPR001849">
    <property type="entry name" value="PH_domain"/>
</dbReference>
<dbReference type="Pfam" id="PF01369">
    <property type="entry name" value="Sec7"/>
    <property type="match status" value="1"/>
</dbReference>
<dbReference type="CDD" id="cd00171">
    <property type="entry name" value="Sec7"/>
    <property type="match status" value="1"/>
</dbReference>
<feature type="region of interest" description="Disordered" evidence="2">
    <location>
        <begin position="1070"/>
        <end position="1130"/>
    </location>
</feature>
<sequence length="1562" mass="172627">MPFLRRRGNMASESDMRRHTIIADNVVDSNEAISQPTSSHPSPIPEHSVPALSLPQEEAEDVKPPPSATTTEDDAMSSTSSHRARMSTGDVPADRTLFPPVQDQTNKYRRFSMLRFRNASDSQLAAKAKLHAAGERPPPLPRRMFPWQNDPRRPLTQEPTAPEIITTAPTLEINVPRKKSSRIRLGSRLRKSGELPRIDQADETGDDVVELNERWKARQPEETMSARPSVTFDEPKRPSSSQAPPAYGDEGSSTLALPVNRLSESSRSDASSGDRLYGSTTTTTHTVSTTTTIFRLPRRKRKQPEPLFPIAHLQPKHSTLSTQQTNASHSSLSVPTSSSPDATPRKSLSNGNQLTPTPSRPNSVNGIATPPSSALTLFANKSNASPATAFFRPASRNSGQSSPTRTYLHKRGRSSTLSSLNRPSPRVSVDEHLALPTGRTSTSGGRKSIGDFLGLNRLRQNPETSSGRLGNLTPATPGSSTSKNNSLQLPRDSIILPERRDDDTPARYLERLLEVISRSVIAACLSKGTDTFAQSVLRSYMRSFKFFEDPMDMAIRKLLMEAELPKETQQIDRCLQAFANRYHECNPGVYSTPDQAYFIAFSLLILHTDVFNKNNKHKMQKADYLKNTRGEGIFDEILEVFYDNITYTPFIHVEDDLDINGERIITHKAKKKSIFPNSSPDPVKRAAKEPIDPYTLIIDNRLDILRPNLKEVMNLEDHYSYTGTASSLNLGELQRTFFKTGVLQIVSARSRPDAFMSERTATNPEEAHPGIVDIKITKVGLLWRKDQKKKKTRSPWQEWGAILTGAQLYFFRNTTWIKSLMHQYEEHVKKGHGVDPCIFKPPLEQFKPDALMSTDGAVALMDSSYKKHKHAFVYVRHGGLEEVLLADDEEEMNDWLAKLNYAAAFRSSGVRMRGVIGGSYDGQSRRAIRRLDTDNAQSIQTPTGEVMVSRSRIDHKMAQDILAARRDIMYQKVADANEQLQKAEKTLEAQLRNSRHLMILAPIHPKTRENMLLAAARLSAQVKWTRMEIWKLKCHRDILLMDLEEERKSLGGPMDPRLDAAVSAREKLVINPNLKPDNGSVAPRSPRSPGPSLITRTPIVTGRSDDESSPRTEVFQTPPTSATGSSFHRHQNSWELPGLTFEHVDLRKGSVSSVVSSSRSITATPPRNVDSSSSAPEAKFDQLDVDADERDLLKKAGLIETGSATNLEQQRTPGSAREPEDGQERRDRHSSSTPATDKHDRNKIRRSLQRTLREGAGHISHHRSRKGKESISIISGSDEAAALDSADVLTRGTGSFVVHGKKASVITFGNELQYQAMSADERIRIRKQKGEDGLPASATAPSAMDSGARSSNTDFADFRSVLTARSDAATAREHRDSAASASTATARSFRELHRKYSSAQQHQQQLKSVGGGSLRLPSDAEDSDAAVSFSDGRRTPLPPIEGDEDEEQAVVDADENENQGKSAHGETTLTCVGGVGDGAAEEGETAGVEDQDGKENRHTRFFTPEPRLRSPIPSPPPSEKKESSSHPQKEGQDDHREDDENTSSPVTAATVPSSPPIQPVGA</sequence>
<feature type="region of interest" description="Disordered" evidence="2">
    <location>
        <begin position="316"/>
        <end position="370"/>
    </location>
</feature>
<comment type="caution">
    <text evidence="5">The sequence shown here is derived from an EMBL/GenBank/DDBJ whole genome shotgun (WGS) entry which is preliminary data.</text>
</comment>
<dbReference type="PANTHER" id="PTHR10663:SF405">
    <property type="entry name" value="ARF GUANINE NUCLEOTIDE EXCHANGE FACTOR SYT1"/>
    <property type="match status" value="1"/>
</dbReference>
<feature type="compositionally biased region" description="Polar residues" evidence="2">
    <location>
        <begin position="316"/>
        <end position="327"/>
    </location>
</feature>
<feature type="compositionally biased region" description="Polar residues" evidence="2">
    <location>
        <begin position="1459"/>
        <end position="1470"/>
    </location>
</feature>
<dbReference type="SUPFAM" id="SSF48425">
    <property type="entry name" value="Sec7 domain"/>
    <property type="match status" value="1"/>
</dbReference>
<feature type="compositionally biased region" description="Polar residues" evidence="2">
    <location>
        <begin position="458"/>
        <end position="488"/>
    </location>
</feature>
<feature type="compositionally biased region" description="Polar residues" evidence="2">
    <location>
        <begin position="346"/>
        <end position="370"/>
    </location>
</feature>
<dbReference type="PROSITE" id="PS50190">
    <property type="entry name" value="SEC7"/>
    <property type="match status" value="1"/>
</dbReference>
<organism evidence="5 6">
    <name type="scientific">Rhypophila decipiens</name>
    <dbReference type="NCBI Taxonomy" id="261697"/>
    <lineage>
        <taxon>Eukaryota</taxon>
        <taxon>Fungi</taxon>
        <taxon>Dikarya</taxon>
        <taxon>Ascomycota</taxon>
        <taxon>Pezizomycotina</taxon>
        <taxon>Sordariomycetes</taxon>
        <taxon>Sordariomycetidae</taxon>
        <taxon>Sordariales</taxon>
        <taxon>Naviculisporaceae</taxon>
        <taxon>Rhypophila</taxon>
    </lineage>
</organism>
<dbReference type="Proteomes" id="UP001301769">
    <property type="component" value="Unassembled WGS sequence"/>
</dbReference>
<dbReference type="InterPro" id="IPR023394">
    <property type="entry name" value="Sec7_C_sf"/>
</dbReference>
<dbReference type="Gene3D" id="2.30.29.30">
    <property type="entry name" value="Pleckstrin-homology domain (PH domain)/Phosphotyrosine-binding domain (PTB)"/>
    <property type="match status" value="1"/>
</dbReference>
<feature type="compositionally biased region" description="Basic and acidic residues" evidence="2">
    <location>
        <begin position="1217"/>
        <end position="1240"/>
    </location>
</feature>
<proteinExistence type="predicted"/>
<feature type="compositionally biased region" description="Low complexity" evidence="2">
    <location>
        <begin position="280"/>
        <end position="292"/>
    </location>
</feature>
<feature type="compositionally biased region" description="Polar residues" evidence="2">
    <location>
        <begin position="1202"/>
        <end position="1213"/>
    </location>
</feature>
<dbReference type="PANTHER" id="PTHR10663">
    <property type="entry name" value="GUANYL-NUCLEOTIDE EXCHANGE FACTOR"/>
    <property type="match status" value="1"/>
</dbReference>
<feature type="region of interest" description="Disordered" evidence="2">
    <location>
        <begin position="1"/>
        <end position="100"/>
    </location>
</feature>
<dbReference type="InterPro" id="IPR035999">
    <property type="entry name" value="Sec7_dom_sf"/>
</dbReference>
<keyword evidence="6" id="KW-1185">Reference proteome</keyword>
<feature type="region of interest" description="Disordered" evidence="2">
    <location>
        <begin position="1329"/>
        <end position="1352"/>
    </location>
</feature>
<dbReference type="GO" id="GO:0005085">
    <property type="term" value="F:guanyl-nucleotide exchange factor activity"/>
    <property type="evidence" value="ECO:0007669"/>
    <property type="project" value="InterPro"/>
</dbReference>
<feature type="compositionally biased region" description="Polar residues" evidence="2">
    <location>
        <begin position="1542"/>
        <end position="1552"/>
    </location>
</feature>
<evidence type="ECO:0000259" key="3">
    <source>
        <dbReference type="PROSITE" id="PS50003"/>
    </source>
</evidence>
<feature type="compositionally biased region" description="Polar residues" evidence="2">
    <location>
        <begin position="1397"/>
        <end position="1407"/>
    </location>
</feature>
<feature type="compositionally biased region" description="Acidic residues" evidence="2">
    <location>
        <begin position="1479"/>
        <end position="1490"/>
    </location>
</feature>
<evidence type="ECO:0000313" key="5">
    <source>
        <dbReference type="EMBL" id="KAK4219412.1"/>
    </source>
</evidence>
<feature type="region of interest" description="Disordered" evidence="2">
    <location>
        <begin position="1392"/>
        <end position="1562"/>
    </location>
</feature>